<dbReference type="InterPro" id="IPR000504">
    <property type="entry name" value="RRM_dom"/>
</dbReference>
<dbReference type="PANTHER" id="PTHR15592">
    <property type="entry name" value="MATRIN 3/NUCLEAR PROTEIN 220-RELATED"/>
    <property type="match status" value="1"/>
</dbReference>
<dbReference type="PROSITE" id="PS50102">
    <property type="entry name" value="RRM"/>
    <property type="match status" value="1"/>
</dbReference>
<gene>
    <name evidence="4" type="ORF">HJG59_008777</name>
</gene>
<protein>
    <recommendedName>
        <fullName evidence="3">RRM domain-containing protein</fullName>
    </recommendedName>
</protein>
<keyword evidence="5" id="KW-1185">Reference proteome</keyword>
<dbReference type="GO" id="GO:0003723">
    <property type="term" value="F:RNA binding"/>
    <property type="evidence" value="ECO:0007669"/>
    <property type="project" value="UniProtKB-UniRule"/>
</dbReference>
<dbReference type="InterPro" id="IPR012677">
    <property type="entry name" value="Nucleotide-bd_a/b_plait_sf"/>
</dbReference>
<accession>A0A7J8ESN5</accession>
<dbReference type="Proteomes" id="UP000550707">
    <property type="component" value="Unassembled WGS sequence"/>
</dbReference>
<dbReference type="InParanoid" id="A0A7J8ESN5"/>
<dbReference type="Gene3D" id="3.30.70.330">
    <property type="match status" value="2"/>
</dbReference>
<feature type="domain" description="RRM" evidence="3">
    <location>
        <begin position="58"/>
        <end position="117"/>
    </location>
</feature>
<keyword evidence="1" id="KW-0694">RNA-binding</keyword>
<dbReference type="SMART" id="SM00360">
    <property type="entry name" value="RRM"/>
    <property type="match status" value="1"/>
</dbReference>
<proteinExistence type="predicted"/>
<comment type="caution">
    <text evidence="4">The sequence shown here is derived from an EMBL/GenBank/DDBJ whole genome shotgun (WGS) entry which is preliminary data.</text>
</comment>
<dbReference type="EMBL" id="JACASF010000013">
    <property type="protein sequence ID" value="KAF6438109.1"/>
    <property type="molecule type" value="Genomic_DNA"/>
</dbReference>
<evidence type="ECO:0000256" key="2">
    <source>
        <dbReference type="SAM" id="MobiDB-lite"/>
    </source>
</evidence>
<reference evidence="4 5" key="1">
    <citation type="journal article" date="2020" name="Nature">
        <title>Six reference-quality genomes reveal evolution of bat adaptations.</title>
        <authorList>
            <person name="Jebb D."/>
            <person name="Huang Z."/>
            <person name="Pippel M."/>
            <person name="Hughes G.M."/>
            <person name="Lavrichenko K."/>
            <person name="Devanna P."/>
            <person name="Winkler S."/>
            <person name="Jermiin L.S."/>
            <person name="Skirmuntt E.C."/>
            <person name="Katzourakis A."/>
            <person name="Burkitt-Gray L."/>
            <person name="Ray D.A."/>
            <person name="Sullivan K.A.M."/>
            <person name="Roscito J.G."/>
            <person name="Kirilenko B.M."/>
            <person name="Davalos L.M."/>
            <person name="Corthals A.P."/>
            <person name="Power M.L."/>
            <person name="Jones G."/>
            <person name="Ransome R.D."/>
            <person name="Dechmann D.K.N."/>
            <person name="Locatelli A.G."/>
            <person name="Puechmaille S.J."/>
            <person name="Fedrigo O."/>
            <person name="Jarvis E.D."/>
            <person name="Hiller M."/>
            <person name="Vernes S.C."/>
            <person name="Myers E.W."/>
            <person name="Teeling E.C."/>
        </authorList>
    </citation>
    <scope>NUCLEOTIDE SEQUENCE [LARGE SCALE GENOMIC DNA]</scope>
    <source>
        <strain evidence="4">MMolMol1</strain>
        <tissue evidence="4">Muscle</tissue>
    </source>
</reference>
<feature type="region of interest" description="Disordered" evidence="2">
    <location>
        <begin position="214"/>
        <end position="235"/>
    </location>
</feature>
<dbReference type="SUPFAM" id="SSF54928">
    <property type="entry name" value="RNA-binding domain, RBD"/>
    <property type="match status" value="1"/>
</dbReference>
<dbReference type="Pfam" id="PF13893">
    <property type="entry name" value="RRM_5"/>
    <property type="match status" value="1"/>
</dbReference>
<organism evidence="4 5">
    <name type="scientific">Molossus molossus</name>
    <name type="common">Pallas' mastiff bat</name>
    <name type="synonym">Vespertilio molossus</name>
    <dbReference type="NCBI Taxonomy" id="27622"/>
    <lineage>
        <taxon>Eukaryota</taxon>
        <taxon>Metazoa</taxon>
        <taxon>Chordata</taxon>
        <taxon>Craniata</taxon>
        <taxon>Vertebrata</taxon>
        <taxon>Euteleostomi</taxon>
        <taxon>Mammalia</taxon>
        <taxon>Eutheria</taxon>
        <taxon>Laurasiatheria</taxon>
        <taxon>Chiroptera</taxon>
        <taxon>Yangochiroptera</taxon>
        <taxon>Molossidae</taxon>
        <taxon>Molossus</taxon>
    </lineage>
</organism>
<evidence type="ECO:0000313" key="4">
    <source>
        <dbReference type="EMBL" id="KAF6438109.1"/>
    </source>
</evidence>
<evidence type="ECO:0000259" key="3">
    <source>
        <dbReference type="PROSITE" id="PS50102"/>
    </source>
</evidence>
<name>A0A7J8ESN5_MOLMO</name>
<sequence>MSASAYAGAGFPPPFASPQAAGLCVPNVHGALAALAIPAAAAAAGRMAIPGLAGAGNSVLLVGNLNPERVTPPNLFILFSMYGDVQRVKIVFSKKADGSQAQLAMSHLNGHKLHGKRCASYLQAPKRAAAPRGPGGPGPHQGLREPTPALLQEARLQNFQNIFPPSATLHLSNIPPSISEDDLKILCSSNGAMVKGFKFFQRTARWHGSRWVQLRGHPGTHRPAQPRPGREPPPASVLLQVHYLGPTPRTSLLRNPGINFHHSRK</sequence>
<evidence type="ECO:0000313" key="5">
    <source>
        <dbReference type="Proteomes" id="UP000550707"/>
    </source>
</evidence>
<dbReference type="InterPro" id="IPR035979">
    <property type="entry name" value="RBD_domain_sf"/>
</dbReference>
<dbReference type="AlphaFoldDB" id="A0A7J8ESN5"/>
<evidence type="ECO:0000256" key="1">
    <source>
        <dbReference type="PROSITE-ProRule" id="PRU00176"/>
    </source>
</evidence>